<sequence length="455" mass="50266">MDVPRSELIPRPQKLSIQSLVERPVAGYPQLPPLPPPKPASHPRIYARLKTVKSFLKRYTSDSDDDMNEGFDTGRGADLSTDCKFFQTFPGAEPGHGYTRVKIAQSRALDPSPTICSASKCKVPRPPVLTASFDWTRENSTSRSSEKRAELSQEDSPGTHRKESESFPDIHSSRSHTPENSVHPCGYSSDSRARSGSLEERMHTKSHREQGKTSQKFPVVTSGPHPITRHVVPMYPPDVASEPEPACSKPKNPKLQPSESESKCHHGPSMAGESNRSFSATTLSMSVNNPDSSCAKEDKRLSWISDLTSESIQINMARLLKPAIACKLVLTKPLGASQEVSSGSGSESSAESSKHSSILSRFTICDCNSSQPSPGSQDDSEDYVTIHQLRHVMRGLTRLLDEMDPQNDLPDPLHKIPFDPNSPHLTHNRRVKLNHTEFFRLIQQELVAGLQRQGP</sequence>
<gene>
    <name evidence="2" type="ORF">VP01_2252g5</name>
</gene>
<keyword evidence="3" id="KW-1185">Reference proteome</keyword>
<feature type="region of interest" description="Disordered" evidence="1">
    <location>
        <begin position="132"/>
        <end position="276"/>
    </location>
</feature>
<feature type="compositionally biased region" description="Basic and acidic residues" evidence="1">
    <location>
        <begin position="191"/>
        <end position="211"/>
    </location>
</feature>
<name>A0A0L6V8G9_9BASI</name>
<accession>A0A0L6V8G9</accession>
<dbReference type="VEuPathDB" id="FungiDB:VP01_2252g5"/>
<evidence type="ECO:0000313" key="2">
    <source>
        <dbReference type="EMBL" id="KNZ57063.1"/>
    </source>
</evidence>
<proteinExistence type="predicted"/>
<protein>
    <submittedName>
        <fullName evidence="2">Uncharacterized protein</fullName>
    </submittedName>
</protein>
<feature type="compositionally biased region" description="Basic and acidic residues" evidence="1">
    <location>
        <begin position="144"/>
        <end position="165"/>
    </location>
</feature>
<comment type="caution">
    <text evidence="2">The sequence shown here is derived from an EMBL/GenBank/DDBJ whole genome shotgun (WGS) entry which is preliminary data.</text>
</comment>
<dbReference type="Proteomes" id="UP000037035">
    <property type="component" value="Unassembled WGS sequence"/>
</dbReference>
<dbReference type="OrthoDB" id="2500426at2759"/>
<dbReference type="EMBL" id="LAVV01007117">
    <property type="protein sequence ID" value="KNZ57063.1"/>
    <property type="molecule type" value="Genomic_DNA"/>
</dbReference>
<reference evidence="2 3" key="1">
    <citation type="submission" date="2015-08" db="EMBL/GenBank/DDBJ databases">
        <title>Next Generation Sequencing and Analysis of the Genome of Puccinia sorghi L Schw, the Causal Agent of Maize Common Rust.</title>
        <authorList>
            <person name="Rochi L."/>
            <person name="Burguener G."/>
            <person name="Darino M."/>
            <person name="Turjanski A."/>
            <person name="Kreff E."/>
            <person name="Dieguez M.J."/>
            <person name="Sacco F."/>
        </authorList>
    </citation>
    <scope>NUCLEOTIDE SEQUENCE [LARGE SCALE GENOMIC DNA]</scope>
    <source>
        <strain evidence="2 3">RO10H11247</strain>
    </source>
</reference>
<organism evidence="2 3">
    <name type="scientific">Puccinia sorghi</name>
    <dbReference type="NCBI Taxonomy" id="27349"/>
    <lineage>
        <taxon>Eukaryota</taxon>
        <taxon>Fungi</taxon>
        <taxon>Dikarya</taxon>
        <taxon>Basidiomycota</taxon>
        <taxon>Pucciniomycotina</taxon>
        <taxon>Pucciniomycetes</taxon>
        <taxon>Pucciniales</taxon>
        <taxon>Pucciniaceae</taxon>
        <taxon>Puccinia</taxon>
    </lineage>
</organism>
<evidence type="ECO:0000313" key="3">
    <source>
        <dbReference type="Proteomes" id="UP000037035"/>
    </source>
</evidence>
<evidence type="ECO:0000256" key="1">
    <source>
        <dbReference type="SAM" id="MobiDB-lite"/>
    </source>
</evidence>
<dbReference type="AlphaFoldDB" id="A0A0L6V8G9"/>